<dbReference type="GO" id="GO:0005524">
    <property type="term" value="F:ATP binding"/>
    <property type="evidence" value="ECO:0007669"/>
    <property type="project" value="UniProtKB-KW"/>
</dbReference>
<dbReference type="Gene3D" id="3.90.640.10">
    <property type="entry name" value="Actin, Chain A, domain 4"/>
    <property type="match status" value="1"/>
</dbReference>
<name>A0A068Y9S9_ECHMU</name>
<evidence type="ECO:0000256" key="1">
    <source>
        <dbReference type="ARBA" id="ARBA00007381"/>
    </source>
</evidence>
<dbReference type="OMA" id="IFKQKHE"/>
<dbReference type="SUPFAM" id="SSF100920">
    <property type="entry name" value="Heat shock protein 70kD (HSP70), peptide-binding domain"/>
    <property type="match status" value="1"/>
</dbReference>
<keyword evidence="3 4" id="KW-0067">ATP-binding</keyword>
<dbReference type="eggNOG" id="KOG0101">
    <property type="taxonomic scope" value="Eukaryota"/>
</dbReference>
<keyword evidence="7" id="KW-1185">Reference proteome</keyword>
<accession>A0A068Y9S9</accession>
<reference evidence="6" key="2">
    <citation type="submission" date="2015-11" db="EMBL/GenBank/DDBJ databases">
        <authorList>
            <person name="Zhang Y."/>
            <person name="Guo Z."/>
        </authorList>
    </citation>
    <scope>NUCLEOTIDE SEQUENCE</scope>
</reference>
<dbReference type="Gene3D" id="3.30.30.30">
    <property type="match status" value="1"/>
</dbReference>
<keyword evidence="2 4" id="KW-0547">Nucleotide-binding</keyword>
<dbReference type="OrthoDB" id="6358820at2759"/>
<dbReference type="SUPFAM" id="SSF53067">
    <property type="entry name" value="Actin-like ATPase domain"/>
    <property type="match status" value="2"/>
</dbReference>
<dbReference type="Gene3D" id="3.30.420.40">
    <property type="match status" value="2"/>
</dbReference>
<evidence type="ECO:0000313" key="7">
    <source>
        <dbReference type="Proteomes" id="UP000017246"/>
    </source>
</evidence>
<dbReference type="PRINTS" id="PR00301">
    <property type="entry name" value="HEATSHOCK70"/>
</dbReference>
<dbReference type="Pfam" id="PF00012">
    <property type="entry name" value="HSP70"/>
    <property type="match status" value="1"/>
</dbReference>
<dbReference type="FunFam" id="2.60.34.10:FF:000012">
    <property type="entry name" value="Heat shock 70 kDa protein"/>
    <property type="match status" value="1"/>
</dbReference>
<organism evidence="6 7">
    <name type="scientific">Echinococcus multilocularis</name>
    <name type="common">Fox tapeworm</name>
    <dbReference type="NCBI Taxonomy" id="6211"/>
    <lineage>
        <taxon>Eukaryota</taxon>
        <taxon>Metazoa</taxon>
        <taxon>Spiralia</taxon>
        <taxon>Lophotrochozoa</taxon>
        <taxon>Platyhelminthes</taxon>
        <taxon>Cestoda</taxon>
        <taxon>Eucestoda</taxon>
        <taxon>Cyclophyllidea</taxon>
        <taxon>Taeniidae</taxon>
        <taxon>Echinococcus</taxon>
    </lineage>
</organism>
<dbReference type="PROSITE" id="PS00297">
    <property type="entry name" value="HSP70_1"/>
    <property type="match status" value="1"/>
</dbReference>
<evidence type="ECO:0000256" key="3">
    <source>
        <dbReference type="ARBA" id="ARBA00022840"/>
    </source>
</evidence>
<dbReference type="Gene3D" id="2.60.34.10">
    <property type="entry name" value="Substrate Binding Domain Of DNAk, Chain A, domain 1"/>
    <property type="match status" value="1"/>
</dbReference>
<evidence type="ECO:0000256" key="2">
    <source>
        <dbReference type="ARBA" id="ARBA00022741"/>
    </source>
</evidence>
<dbReference type="PROSITE" id="PS01036">
    <property type="entry name" value="HSP70_3"/>
    <property type="match status" value="1"/>
</dbReference>
<dbReference type="InterPro" id="IPR029047">
    <property type="entry name" value="HSP70_peptide-bd_sf"/>
</dbReference>
<comment type="similarity">
    <text evidence="1 4">Belongs to the heat shock protein 70 family.</text>
</comment>
<dbReference type="EMBL" id="LN902845">
    <property type="protein sequence ID" value="CUT99418.1"/>
    <property type="molecule type" value="Genomic_DNA"/>
</dbReference>
<dbReference type="PANTHER" id="PTHR19375">
    <property type="entry name" value="HEAT SHOCK PROTEIN 70KDA"/>
    <property type="match status" value="1"/>
</dbReference>
<reference evidence="6" key="1">
    <citation type="journal article" date="2013" name="Nature">
        <title>The genomes of four tapeworm species reveal adaptations to parasitism.</title>
        <authorList>
            <person name="Tsai I.J."/>
            <person name="Zarowiecki M."/>
            <person name="Holroyd N."/>
            <person name="Garciarrubio A."/>
            <person name="Sanchez-Flores A."/>
            <person name="Brooks K.L."/>
            <person name="Tracey A."/>
            <person name="Bobes R.J."/>
            <person name="Fragoso G."/>
            <person name="Sciutto E."/>
            <person name="Aslett M."/>
            <person name="Beasley H."/>
            <person name="Bennett H.M."/>
            <person name="Cai J."/>
            <person name="Camicia F."/>
            <person name="Clark R."/>
            <person name="Cucher M."/>
            <person name="De Silva N."/>
            <person name="Day T.A."/>
            <person name="Deplazes P."/>
            <person name="Estrada K."/>
            <person name="Fernandez C."/>
            <person name="Holland P.W."/>
            <person name="Hou J."/>
            <person name="Hu S."/>
            <person name="Huckvale T."/>
            <person name="Hung S.S."/>
            <person name="Kamenetzky L."/>
            <person name="Keane J.A."/>
            <person name="Kiss F."/>
            <person name="Koziol U."/>
            <person name="Lambert O."/>
            <person name="Liu K."/>
            <person name="Luo X."/>
            <person name="Luo Y."/>
            <person name="Macchiaroli N."/>
            <person name="Nichol S."/>
            <person name="Paps J."/>
            <person name="Parkinson J."/>
            <person name="Pouchkina-Stantcheva N."/>
            <person name="Riddiford N."/>
            <person name="Rosenzvit M."/>
            <person name="Salinas G."/>
            <person name="Wasmuth J.D."/>
            <person name="Zamanian M."/>
            <person name="Zheng Y."/>
            <person name="Cai X."/>
            <person name="Soberon X."/>
            <person name="Olson P.D."/>
            <person name="Laclette J.P."/>
            <person name="Brehm K."/>
            <person name="Berriman M."/>
            <person name="Garciarrubio A."/>
            <person name="Bobes R.J."/>
            <person name="Fragoso G."/>
            <person name="Sanchez-Flores A."/>
            <person name="Estrada K."/>
            <person name="Cevallos M.A."/>
            <person name="Morett E."/>
            <person name="Gonzalez V."/>
            <person name="Portillo T."/>
            <person name="Ochoa-Leyva A."/>
            <person name="Jose M.V."/>
            <person name="Sciutto E."/>
            <person name="Landa A."/>
            <person name="Jimenez L."/>
            <person name="Valdes V."/>
            <person name="Carrero J.C."/>
            <person name="Larralde C."/>
            <person name="Morales-Montor J."/>
            <person name="Limon-Lason J."/>
            <person name="Soberon X."/>
            <person name="Laclette J.P."/>
        </authorList>
    </citation>
    <scope>NUCLEOTIDE SEQUENCE [LARGE SCALE GENOMIC DNA]</scope>
</reference>
<evidence type="ECO:0000256" key="5">
    <source>
        <dbReference type="SAM" id="MobiDB-lite"/>
    </source>
</evidence>
<evidence type="ECO:0000256" key="4">
    <source>
        <dbReference type="RuleBase" id="RU003322"/>
    </source>
</evidence>
<dbReference type="PROSITE" id="PS00329">
    <property type="entry name" value="HSP70_2"/>
    <property type="match status" value="1"/>
</dbReference>
<dbReference type="FunFam" id="3.90.640.10:FF:000002">
    <property type="entry name" value="Heat shock 70 kDa"/>
    <property type="match status" value="1"/>
</dbReference>
<dbReference type="FunFam" id="3.30.420.40:FF:000026">
    <property type="entry name" value="Heat shock protein 70"/>
    <property type="match status" value="1"/>
</dbReference>
<dbReference type="InterPro" id="IPR013126">
    <property type="entry name" value="Hsp_70_fam"/>
</dbReference>
<dbReference type="Proteomes" id="UP000017246">
    <property type="component" value="Unassembled WGS sequence"/>
</dbReference>
<dbReference type="InterPro" id="IPR018181">
    <property type="entry name" value="Heat_shock_70_CS"/>
</dbReference>
<dbReference type="STRING" id="6211.A0A068Y9S9"/>
<proteinExistence type="inferred from homology"/>
<sequence length="541" mass="59212">MSRGPAIGIDLGTTFSCVGVFQNGKVEIIANDQGLRITPGYVAFTDKERLVGEAAKNQATLNPTNTVFDAKRLIGRQINDVEVQDDKRHWPFKVVNSEGKPKIGVEFLNETKKFIAEEISSMVLLKMKETAEAFLGTKVTDAVTTVPACFNDRQRQATIDAGKVAGLNVLRIVNEPTAAAIAYGLDKRIDSQRNVLVFDLGSGTFDVSILCIKDGRFELKSTDGDTQLGGEDFDLRMTDHFVEIFKQKHEGRDLTTSKKAISRLRKACETAKRMLSSVGCTSIDAESLFKGIDFSENLTRARFEQLCFDLFNKTLNPVKKALSDAKLDKNDIHEILLAGGSTRIPKVQELLQDFFKGKTLNESINADEAVAYGAALLAANMAGDKSEGGLNFVLAEVAPLSLGVETTGGVMTTLIERNTKIPIRRTKIFSTCSDNQSSVLVQVYEGKRAMTSDNNLLGKFELSDIPLAPRKVPQIEVSFDIDDNGILHVSAVDKSSGKQNSITITKNKGLLSENEMKQIEAGGWEGEEQDGSEEYVGKLHL</sequence>
<dbReference type="FunFam" id="3.30.30.30:FF:000001">
    <property type="entry name" value="heat shock 70 kDa protein-like"/>
    <property type="match status" value="1"/>
</dbReference>
<protein>
    <submittedName>
        <fullName evidence="6">Heat shock kDa protein</fullName>
    </submittedName>
</protein>
<dbReference type="GO" id="GO:0140662">
    <property type="term" value="F:ATP-dependent protein folding chaperone"/>
    <property type="evidence" value="ECO:0007669"/>
    <property type="project" value="InterPro"/>
</dbReference>
<dbReference type="InterPro" id="IPR043129">
    <property type="entry name" value="ATPase_NBD"/>
</dbReference>
<dbReference type="AlphaFoldDB" id="A0A068Y9S9"/>
<keyword evidence="6" id="KW-0346">Stress response</keyword>
<feature type="region of interest" description="Disordered" evidence="5">
    <location>
        <begin position="522"/>
        <end position="541"/>
    </location>
</feature>
<evidence type="ECO:0000313" key="6">
    <source>
        <dbReference type="EMBL" id="CUT99418.1"/>
    </source>
</evidence>